<dbReference type="CDD" id="cd06261">
    <property type="entry name" value="TM_PBP2"/>
    <property type="match status" value="1"/>
</dbReference>
<evidence type="ECO:0000256" key="5">
    <source>
        <dbReference type="ARBA" id="ARBA00022692"/>
    </source>
</evidence>
<dbReference type="HOGENOM" id="CLU_033621_2_2_9"/>
<dbReference type="InterPro" id="IPR005672">
    <property type="entry name" value="Phosphate_PstA"/>
</dbReference>
<keyword evidence="3" id="KW-0813">Transport</keyword>
<feature type="transmembrane region" description="Helical" evidence="8">
    <location>
        <begin position="131"/>
        <end position="153"/>
    </location>
</feature>
<keyword evidence="11" id="KW-1185">Reference proteome</keyword>
<evidence type="ECO:0000256" key="4">
    <source>
        <dbReference type="ARBA" id="ARBA00022475"/>
    </source>
</evidence>
<evidence type="ECO:0000313" key="11">
    <source>
        <dbReference type="Proteomes" id="UP000033115"/>
    </source>
</evidence>
<comment type="subcellular location">
    <subcellularLocation>
        <location evidence="1 8">Cell membrane</location>
        <topology evidence="1 8">Multi-pass membrane protein</topology>
    </subcellularLocation>
</comment>
<dbReference type="EMBL" id="CP009933">
    <property type="protein sequence ID" value="AKA69085.1"/>
    <property type="molecule type" value="Genomic_DNA"/>
</dbReference>
<evidence type="ECO:0000259" key="9">
    <source>
        <dbReference type="PROSITE" id="PS50928"/>
    </source>
</evidence>
<dbReference type="AlphaFoldDB" id="A0A0E3JND0"/>
<evidence type="ECO:0000256" key="3">
    <source>
        <dbReference type="ARBA" id="ARBA00022448"/>
    </source>
</evidence>
<protein>
    <recommendedName>
        <fullName evidence="8">Phosphate transport system permease protein PstA</fullName>
    </recommendedName>
</protein>
<accession>A0A0E3JND0</accession>
<feature type="transmembrane region" description="Helical" evidence="8">
    <location>
        <begin position="192"/>
        <end position="213"/>
    </location>
</feature>
<evidence type="ECO:0000256" key="1">
    <source>
        <dbReference type="ARBA" id="ARBA00004651"/>
    </source>
</evidence>
<dbReference type="GO" id="GO:0005886">
    <property type="term" value="C:plasma membrane"/>
    <property type="evidence" value="ECO:0007669"/>
    <property type="project" value="UniProtKB-SubCell"/>
</dbReference>
<dbReference type="RefSeq" id="WP_029163455.1">
    <property type="nucleotide sequence ID" value="NZ_CP009933.1"/>
</dbReference>
<evidence type="ECO:0000256" key="7">
    <source>
        <dbReference type="ARBA" id="ARBA00023136"/>
    </source>
</evidence>
<keyword evidence="7 8" id="KW-0472">Membrane</keyword>
<dbReference type="InterPro" id="IPR000515">
    <property type="entry name" value="MetI-like"/>
</dbReference>
<dbReference type="GO" id="GO:0035435">
    <property type="term" value="P:phosphate ion transmembrane transport"/>
    <property type="evidence" value="ECO:0007669"/>
    <property type="project" value="InterPro"/>
</dbReference>
<dbReference type="SUPFAM" id="SSF161098">
    <property type="entry name" value="MetI-like"/>
    <property type="match status" value="1"/>
</dbReference>
<dbReference type="Pfam" id="PF00528">
    <property type="entry name" value="BPD_transp_1"/>
    <property type="match status" value="1"/>
</dbReference>
<dbReference type="PROSITE" id="PS50928">
    <property type="entry name" value="ABC_TM1"/>
    <property type="match status" value="1"/>
</dbReference>
<dbReference type="GO" id="GO:0005315">
    <property type="term" value="F:phosphate transmembrane transporter activity"/>
    <property type="evidence" value="ECO:0007669"/>
    <property type="project" value="InterPro"/>
</dbReference>
<organism evidence="10 11">
    <name type="scientific">Clostridium scatologenes</name>
    <dbReference type="NCBI Taxonomy" id="1548"/>
    <lineage>
        <taxon>Bacteria</taxon>
        <taxon>Bacillati</taxon>
        <taxon>Bacillota</taxon>
        <taxon>Clostridia</taxon>
        <taxon>Eubacteriales</taxon>
        <taxon>Clostridiaceae</taxon>
        <taxon>Clostridium</taxon>
    </lineage>
</organism>
<evidence type="ECO:0000256" key="2">
    <source>
        <dbReference type="ARBA" id="ARBA00007069"/>
    </source>
</evidence>
<feature type="transmembrane region" description="Helical" evidence="8">
    <location>
        <begin position="101"/>
        <end position="125"/>
    </location>
</feature>
<feature type="domain" description="ABC transmembrane type-1" evidence="9">
    <location>
        <begin position="64"/>
        <end position="267"/>
    </location>
</feature>
<reference evidence="10 11" key="1">
    <citation type="journal article" date="2015" name="J. Biotechnol.">
        <title>Complete genome sequence of a malodorant-producing acetogen, Clostridium scatologenes ATCC 25775(T).</title>
        <authorList>
            <person name="Zhu Z."/>
            <person name="Guo T."/>
            <person name="Zheng H."/>
            <person name="Song T."/>
            <person name="Ouyang P."/>
            <person name="Xie J."/>
        </authorList>
    </citation>
    <scope>NUCLEOTIDE SEQUENCE [LARGE SCALE GENOMIC DNA]</scope>
    <source>
        <strain evidence="10 11">ATCC 25775</strain>
    </source>
</reference>
<keyword evidence="5 8" id="KW-0812">Transmembrane</keyword>
<dbReference type="PANTHER" id="PTHR43470">
    <property type="entry name" value="PHOSPHATE TRANSPORT SYSTEM PERMEASE PROTEIN PSTA-RELATED"/>
    <property type="match status" value="1"/>
</dbReference>
<dbReference type="InterPro" id="IPR035906">
    <property type="entry name" value="MetI-like_sf"/>
</dbReference>
<keyword evidence="4 8" id="KW-1003">Cell membrane</keyword>
<keyword evidence="6 8" id="KW-1133">Transmembrane helix</keyword>
<name>A0A0E3JND0_CLOSL</name>
<feature type="transmembrane region" description="Helical" evidence="8">
    <location>
        <begin position="12"/>
        <end position="34"/>
    </location>
</feature>
<dbReference type="KEGG" id="csq:CSCA_1960"/>
<dbReference type="STRING" id="1548.CSCA_1960"/>
<evidence type="ECO:0000256" key="8">
    <source>
        <dbReference type="RuleBase" id="RU363043"/>
    </source>
</evidence>
<feature type="transmembrane region" description="Helical" evidence="8">
    <location>
        <begin position="250"/>
        <end position="270"/>
    </location>
</feature>
<dbReference type="Proteomes" id="UP000033115">
    <property type="component" value="Chromosome"/>
</dbReference>
<comment type="similarity">
    <text evidence="2 8">Belongs to the binding-protein-dependent transport system permease family. CysTW subfamily.</text>
</comment>
<dbReference type="NCBIfam" id="TIGR00974">
    <property type="entry name" value="3a0107s02c"/>
    <property type="match status" value="1"/>
</dbReference>
<proteinExistence type="inferred from homology"/>
<sequence length="276" mass="29877">MNSFFKNIILGLWYFISSFIVVSIIIFIFSYIFIKGYTSVNIGFIFDGPKGTPLGMEGGILPAILGSLCLMFLACVNSAILGIGTAVYLCLYCDNKRIENFIHLIVSSIAGVPSIVLGLFGYSFLVYFCNFGVSLISGGITLGIMIFPYIEVLTEKSIREVDKNLILSSYALGIDKSYTFIHIILQQCKGEIISGIIMSGGFAIGAAAPVMLTSAVVSAPNPDSLFSPIMALPYHLYILISQGISLEKAYGTALVLVIMLVLLNLLAVFLGKRKRG</sequence>
<gene>
    <name evidence="10" type="ORF">CSCA_1960</name>
</gene>
<evidence type="ECO:0000256" key="6">
    <source>
        <dbReference type="ARBA" id="ARBA00022989"/>
    </source>
</evidence>
<dbReference type="PANTHER" id="PTHR43470:SF3">
    <property type="entry name" value="PHOSPHATE TRANSPORT SYSTEM PERMEASE PROTEIN PSTA-RELATED"/>
    <property type="match status" value="1"/>
</dbReference>
<dbReference type="Gene3D" id="1.10.3720.10">
    <property type="entry name" value="MetI-like"/>
    <property type="match status" value="1"/>
</dbReference>
<feature type="transmembrane region" description="Helical" evidence="8">
    <location>
        <begin position="60"/>
        <end position="89"/>
    </location>
</feature>
<evidence type="ECO:0000313" key="10">
    <source>
        <dbReference type="EMBL" id="AKA69085.1"/>
    </source>
</evidence>